<feature type="region of interest" description="Disordered" evidence="1">
    <location>
        <begin position="21"/>
        <end position="59"/>
    </location>
</feature>
<evidence type="ECO:0000313" key="3">
    <source>
        <dbReference type="RefSeq" id="XP_031550561.1"/>
    </source>
</evidence>
<dbReference type="InParanoid" id="A0A6P8H528"/>
<reference evidence="3" key="1">
    <citation type="submission" date="2025-08" db="UniProtKB">
        <authorList>
            <consortium name="RefSeq"/>
        </authorList>
    </citation>
    <scope>IDENTIFICATION</scope>
    <source>
        <tissue evidence="3">Tentacle</tissue>
    </source>
</reference>
<name>A0A6P8H528_ACTTE</name>
<organism evidence="2 3">
    <name type="scientific">Actinia tenebrosa</name>
    <name type="common">Australian red waratah sea anemone</name>
    <dbReference type="NCBI Taxonomy" id="6105"/>
    <lineage>
        <taxon>Eukaryota</taxon>
        <taxon>Metazoa</taxon>
        <taxon>Cnidaria</taxon>
        <taxon>Anthozoa</taxon>
        <taxon>Hexacorallia</taxon>
        <taxon>Actiniaria</taxon>
        <taxon>Actiniidae</taxon>
        <taxon>Actinia</taxon>
    </lineage>
</organism>
<sequence>MAWLTYFSSFILENNEYDDALPTPAASPKPFSQPSTRRKFSIPTTFPGQVRRTGKPTGKQDNQSLMIKFIKFLFTSAKSENNPDLKYEQPGKELVSKLFEVKKATIGLSKPLMKYGKLLLEDFIDMIKKVDKAVKNNNIFQAKHLVGEYFIAVNRRFASIFIHAASSGLFDLKSGNDSIVEVKREFDEHSKKAKSIVGYILKNFNQFRVSDGIPDGPFVKLGVQTAKIYILAFQQSIKMAKVESSMIIDMIADMVRLGVDMKNREAAVQRAAASILSMVRRQTKINVAVERAYSVKKCYNPRPRDVDEDDADLQNI</sequence>
<protein>
    <submittedName>
        <fullName evidence="3">Uncharacterized protein LOC116287987</fullName>
    </submittedName>
</protein>
<keyword evidence="2" id="KW-1185">Reference proteome</keyword>
<dbReference type="Proteomes" id="UP000515163">
    <property type="component" value="Unplaced"/>
</dbReference>
<accession>A0A6P8H528</accession>
<dbReference type="RefSeq" id="XP_031550561.1">
    <property type="nucleotide sequence ID" value="XM_031694701.1"/>
</dbReference>
<evidence type="ECO:0000313" key="2">
    <source>
        <dbReference type="Proteomes" id="UP000515163"/>
    </source>
</evidence>
<dbReference type="KEGG" id="aten:116287987"/>
<proteinExistence type="predicted"/>
<dbReference type="GeneID" id="116287987"/>
<evidence type="ECO:0000256" key="1">
    <source>
        <dbReference type="SAM" id="MobiDB-lite"/>
    </source>
</evidence>
<dbReference type="OrthoDB" id="5989836at2759"/>
<gene>
    <name evidence="3" type="primary">LOC116287987</name>
</gene>
<dbReference type="AlphaFoldDB" id="A0A6P8H528"/>